<evidence type="ECO:0000256" key="1">
    <source>
        <dbReference type="PROSITE-ProRule" id="PRU00047"/>
    </source>
</evidence>
<keyword evidence="1" id="KW-0862">Zinc</keyword>
<evidence type="ECO:0000313" key="3">
    <source>
        <dbReference type="EMBL" id="SPD18219.1"/>
    </source>
</evidence>
<evidence type="ECO:0000259" key="2">
    <source>
        <dbReference type="PROSITE" id="PS50158"/>
    </source>
</evidence>
<keyword evidence="1" id="KW-0863">Zinc-finger</keyword>
<dbReference type="GO" id="GO:0008270">
    <property type="term" value="F:zinc ion binding"/>
    <property type="evidence" value="ECO:0007669"/>
    <property type="project" value="UniProtKB-KW"/>
</dbReference>
<protein>
    <recommendedName>
        <fullName evidence="2">CCHC-type domain-containing protein</fullName>
    </recommendedName>
</protein>
<feature type="domain" description="CCHC-type" evidence="2">
    <location>
        <begin position="52"/>
        <end position="65"/>
    </location>
</feature>
<name>A0A2N9I2I2_FAGSY</name>
<organism evidence="3">
    <name type="scientific">Fagus sylvatica</name>
    <name type="common">Beechnut</name>
    <dbReference type="NCBI Taxonomy" id="28930"/>
    <lineage>
        <taxon>Eukaryota</taxon>
        <taxon>Viridiplantae</taxon>
        <taxon>Streptophyta</taxon>
        <taxon>Embryophyta</taxon>
        <taxon>Tracheophyta</taxon>
        <taxon>Spermatophyta</taxon>
        <taxon>Magnoliopsida</taxon>
        <taxon>eudicotyledons</taxon>
        <taxon>Gunneridae</taxon>
        <taxon>Pentapetalae</taxon>
        <taxon>rosids</taxon>
        <taxon>fabids</taxon>
        <taxon>Fagales</taxon>
        <taxon>Fagaceae</taxon>
        <taxon>Fagus</taxon>
    </lineage>
</organism>
<accession>A0A2N9I2I2</accession>
<dbReference type="PROSITE" id="PS50158">
    <property type="entry name" value="ZF_CCHC"/>
    <property type="match status" value="1"/>
</dbReference>
<sequence>MHVLLTTEEQSLKSFIDLSKDHSHMAMFVNAKLLTIKTTRCFHHKVIKRPSCQICGKTGHAALDCYHRMDYAYQGKQPPTKLAAMAATSNAQHSDKTYWLSDTGATDHFTPDLTTIPDHQDYAGGDLATVGNGHALPITHIGRAGPERALTEIEAARAEIEESEVEVAIVAGEINGYEKFLFSTTDELDALHLLKNEFNFMDSDAGMLVEGE</sequence>
<proteinExistence type="predicted"/>
<keyword evidence="1" id="KW-0479">Metal-binding</keyword>
<dbReference type="EMBL" id="OIVN01004580">
    <property type="protein sequence ID" value="SPD18219.1"/>
    <property type="molecule type" value="Genomic_DNA"/>
</dbReference>
<reference evidence="3" key="1">
    <citation type="submission" date="2018-02" db="EMBL/GenBank/DDBJ databases">
        <authorList>
            <person name="Cohen D.B."/>
            <person name="Kent A.D."/>
        </authorList>
    </citation>
    <scope>NUCLEOTIDE SEQUENCE</scope>
</reference>
<gene>
    <name evidence="3" type="ORF">FSB_LOCUS46101</name>
</gene>
<dbReference type="InterPro" id="IPR001878">
    <property type="entry name" value="Znf_CCHC"/>
</dbReference>
<dbReference type="GO" id="GO:0003676">
    <property type="term" value="F:nucleic acid binding"/>
    <property type="evidence" value="ECO:0007669"/>
    <property type="project" value="InterPro"/>
</dbReference>
<dbReference type="AlphaFoldDB" id="A0A2N9I2I2"/>